<evidence type="ECO:0000256" key="3">
    <source>
        <dbReference type="ARBA" id="ARBA00022691"/>
    </source>
</evidence>
<dbReference type="STRING" id="1077348.A0A2G8RM99"/>
<dbReference type="PANTHER" id="PTHR35897:SF1">
    <property type="entry name" value="METHYLTRANSFERASE AUSD"/>
    <property type="match status" value="1"/>
</dbReference>
<evidence type="ECO:0008006" key="7">
    <source>
        <dbReference type="Google" id="ProtNLM"/>
    </source>
</evidence>
<organism evidence="5 6">
    <name type="scientific">Ganoderma sinense ZZ0214-1</name>
    <dbReference type="NCBI Taxonomy" id="1077348"/>
    <lineage>
        <taxon>Eukaryota</taxon>
        <taxon>Fungi</taxon>
        <taxon>Dikarya</taxon>
        <taxon>Basidiomycota</taxon>
        <taxon>Agaricomycotina</taxon>
        <taxon>Agaricomycetes</taxon>
        <taxon>Polyporales</taxon>
        <taxon>Polyporaceae</taxon>
        <taxon>Ganoderma</taxon>
    </lineage>
</organism>
<dbReference type="InterPro" id="IPR051654">
    <property type="entry name" value="Meroterpenoid_MTases"/>
</dbReference>
<dbReference type="OrthoDB" id="2720823at2759"/>
<comment type="pathway">
    <text evidence="1">Secondary metabolite biosynthesis.</text>
</comment>
<dbReference type="Proteomes" id="UP000230002">
    <property type="component" value="Unassembled WGS sequence"/>
</dbReference>
<evidence type="ECO:0000313" key="6">
    <source>
        <dbReference type="Proteomes" id="UP000230002"/>
    </source>
</evidence>
<dbReference type="Gene3D" id="3.40.50.150">
    <property type="entry name" value="Vaccinia Virus protein VP39"/>
    <property type="match status" value="1"/>
</dbReference>
<protein>
    <recommendedName>
        <fullName evidence="7">Methyltransferase domain-containing protein</fullName>
    </recommendedName>
</protein>
<dbReference type="GO" id="GO:0016740">
    <property type="term" value="F:transferase activity"/>
    <property type="evidence" value="ECO:0007669"/>
    <property type="project" value="UniProtKB-KW"/>
</dbReference>
<comment type="caution">
    <text evidence="5">The sequence shown here is derived from an EMBL/GenBank/DDBJ whole genome shotgun (WGS) entry which is preliminary data.</text>
</comment>
<evidence type="ECO:0000256" key="4">
    <source>
        <dbReference type="ARBA" id="ARBA00038314"/>
    </source>
</evidence>
<evidence type="ECO:0000313" key="5">
    <source>
        <dbReference type="EMBL" id="PIL22630.1"/>
    </source>
</evidence>
<dbReference type="AlphaFoldDB" id="A0A2G8RM99"/>
<gene>
    <name evidence="5" type="ORF">GSI_15321</name>
</gene>
<comment type="similarity">
    <text evidence="4">Belongs to the class I-like SAM-binding methyltransferase superfamily.</text>
</comment>
<dbReference type="EMBL" id="AYKW01000069">
    <property type="protein sequence ID" value="PIL22630.1"/>
    <property type="molecule type" value="Genomic_DNA"/>
</dbReference>
<reference evidence="5 6" key="1">
    <citation type="journal article" date="2015" name="Sci. Rep.">
        <title>Chromosome-level genome map provides insights into diverse defense mechanisms in the medicinal fungus Ganoderma sinense.</title>
        <authorList>
            <person name="Zhu Y."/>
            <person name="Xu J."/>
            <person name="Sun C."/>
            <person name="Zhou S."/>
            <person name="Xu H."/>
            <person name="Nelson D.R."/>
            <person name="Qian J."/>
            <person name="Song J."/>
            <person name="Luo H."/>
            <person name="Xiang L."/>
            <person name="Li Y."/>
            <person name="Xu Z."/>
            <person name="Ji A."/>
            <person name="Wang L."/>
            <person name="Lu S."/>
            <person name="Hayward A."/>
            <person name="Sun W."/>
            <person name="Li X."/>
            <person name="Schwartz D.C."/>
            <person name="Wang Y."/>
            <person name="Chen S."/>
        </authorList>
    </citation>
    <scope>NUCLEOTIDE SEQUENCE [LARGE SCALE GENOMIC DNA]</scope>
    <source>
        <strain evidence="5 6">ZZ0214-1</strain>
    </source>
</reference>
<evidence type="ECO:0000256" key="2">
    <source>
        <dbReference type="ARBA" id="ARBA00022679"/>
    </source>
</evidence>
<dbReference type="InterPro" id="IPR029063">
    <property type="entry name" value="SAM-dependent_MTases_sf"/>
</dbReference>
<keyword evidence="2" id="KW-0808">Transferase</keyword>
<keyword evidence="6" id="KW-1185">Reference proteome</keyword>
<keyword evidence="3" id="KW-0949">S-adenosyl-L-methionine</keyword>
<accession>A0A2G8RM99</accession>
<proteinExistence type="inferred from homology"/>
<dbReference type="SUPFAM" id="SSF53335">
    <property type="entry name" value="S-adenosyl-L-methionine-dependent methyltransferases"/>
    <property type="match status" value="1"/>
</dbReference>
<evidence type="ECO:0000256" key="1">
    <source>
        <dbReference type="ARBA" id="ARBA00005179"/>
    </source>
</evidence>
<name>A0A2G8RM99_9APHY</name>
<dbReference type="PANTHER" id="PTHR35897">
    <property type="entry name" value="METHYLTRANSFERASE AUSD"/>
    <property type="match status" value="1"/>
</dbReference>
<sequence>MSETHRPGWDKPLDPALYTLDEEEKAFMKAATGIQDDEELKTHVLAVQTKAFASWFSNRLRMARLPAYNAFIALGKQREGAILLDMGCCFGTEIRKAALDGWPVTGIVAVDLSKDLWDLGHELYRTSPETFPVPFLQGDILDPANLTVAPFPTSPTPLPPDGFSLGEVTSLNQLHGRVSAIFVGAFFHLFTFDGQERVARLLAGLLSPLPGSMIFGSHGGLEAKDIWSPAEGTRMHCHSPESWRELWEGIFAEAGAQVKVDAILRPRSGGITIHGTYPENAVIRPYLVWSVTRV</sequence>